<feature type="domain" description="CheW-like" evidence="1">
    <location>
        <begin position="5"/>
        <end position="145"/>
    </location>
</feature>
<sequence>MAEEVTKFIVFKLNNQSFGVAVQQVISIERLQEVTAVPRSSKFIKGVTELRGETTPVIDLKERLMLTESATTNDTRILVVSVENMQIGLIVDAATEVKDIEQNQIQAAPKLVAGIHETFLKGVAKVDNHLLILLDLERIVDLNESNELREAIMRES</sequence>
<evidence type="ECO:0000313" key="2">
    <source>
        <dbReference type="EMBL" id="RHW29385.1"/>
    </source>
</evidence>
<protein>
    <submittedName>
        <fullName evidence="2">Purine-binding chemotaxis protein CheW</fullName>
    </submittedName>
</protein>
<dbReference type="Gene3D" id="2.30.30.40">
    <property type="entry name" value="SH3 Domains"/>
    <property type="match status" value="1"/>
</dbReference>
<dbReference type="GO" id="GO:0006935">
    <property type="term" value="P:chemotaxis"/>
    <property type="evidence" value="ECO:0007669"/>
    <property type="project" value="InterPro"/>
</dbReference>
<name>A0A417Y9X7_9BACI</name>
<dbReference type="InterPro" id="IPR036061">
    <property type="entry name" value="CheW-like_dom_sf"/>
</dbReference>
<dbReference type="PANTHER" id="PTHR22617:SF23">
    <property type="entry name" value="CHEMOTAXIS PROTEIN CHEW"/>
    <property type="match status" value="1"/>
</dbReference>
<dbReference type="GO" id="GO:0007165">
    <property type="term" value="P:signal transduction"/>
    <property type="evidence" value="ECO:0007669"/>
    <property type="project" value="InterPro"/>
</dbReference>
<dbReference type="InterPro" id="IPR002545">
    <property type="entry name" value="CheW-lke_dom"/>
</dbReference>
<accession>A0A417Y9X7</accession>
<comment type="caution">
    <text evidence="2">The sequence shown here is derived from an EMBL/GenBank/DDBJ whole genome shotgun (WGS) entry which is preliminary data.</text>
</comment>
<dbReference type="OrthoDB" id="9794382at2"/>
<dbReference type="EMBL" id="QWEH01000027">
    <property type="protein sequence ID" value="RHW29385.1"/>
    <property type="molecule type" value="Genomic_DNA"/>
</dbReference>
<reference evidence="2 3" key="1">
    <citation type="journal article" date="2007" name="Int. J. Syst. Evol. Microbiol.">
        <title>Oceanobacillus profundus sp. nov., isolated from a deep-sea sediment core.</title>
        <authorList>
            <person name="Kim Y.G."/>
            <person name="Choi D.H."/>
            <person name="Hyun S."/>
            <person name="Cho B.C."/>
        </authorList>
    </citation>
    <scope>NUCLEOTIDE SEQUENCE [LARGE SCALE GENOMIC DNA]</scope>
    <source>
        <strain evidence="2 3">DSM 18246</strain>
    </source>
</reference>
<dbReference type="PROSITE" id="PS50851">
    <property type="entry name" value="CHEW"/>
    <property type="match status" value="1"/>
</dbReference>
<gene>
    <name evidence="2" type="ORF">D1B32_22230</name>
</gene>
<keyword evidence="3" id="KW-1185">Reference proteome</keyword>
<dbReference type="AlphaFoldDB" id="A0A417Y9X7"/>
<dbReference type="Proteomes" id="UP000285456">
    <property type="component" value="Unassembled WGS sequence"/>
</dbReference>
<evidence type="ECO:0000259" key="1">
    <source>
        <dbReference type="PROSITE" id="PS50851"/>
    </source>
</evidence>
<dbReference type="SUPFAM" id="SSF50341">
    <property type="entry name" value="CheW-like"/>
    <property type="match status" value="1"/>
</dbReference>
<dbReference type="PANTHER" id="PTHR22617">
    <property type="entry name" value="CHEMOTAXIS SENSOR HISTIDINE KINASE-RELATED"/>
    <property type="match status" value="1"/>
</dbReference>
<dbReference type="Gene3D" id="2.40.50.180">
    <property type="entry name" value="CheA-289, Domain 4"/>
    <property type="match status" value="1"/>
</dbReference>
<dbReference type="Pfam" id="PF01584">
    <property type="entry name" value="CheW"/>
    <property type="match status" value="1"/>
</dbReference>
<dbReference type="SMART" id="SM00260">
    <property type="entry name" value="CheW"/>
    <property type="match status" value="1"/>
</dbReference>
<dbReference type="InterPro" id="IPR039315">
    <property type="entry name" value="CheW"/>
</dbReference>
<dbReference type="RefSeq" id="WP_095311073.1">
    <property type="nucleotide sequence ID" value="NZ_JAMAWL010000002.1"/>
</dbReference>
<dbReference type="GO" id="GO:0005829">
    <property type="term" value="C:cytosol"/>
    <property type="evidence" value="ECO:0007669"/>
    <property type="project" value="TreeGrafter"/>
</dbReference>
<organism evidence="2 3">
    <name type="scientific">Oceanobacillus profundus</name>
    <dbReference type="NCBI Taxonomy" id="372463"/>
    <lineage>
        <taxon>Bacteria</taxon>
        <taxon>Bacillati</taxon>
        <taxon>Bacillota</taxon>
        <taxon>Bacilli</taxon>
        <taxon>Bacillales</taxon>
        <taxon>Bacillaceae</taxon>
        <taxon>Oceanobacillus</taxon>
    </lineage>
</organism>
<proteinExistence type="predicted"/>
<evidence type="ECO:0000313" key="3">
    <source>
        <dbReference type="Proteomes" id="UP000285456"/>
    </source>
</evidence>